<dbReference type="Pfam" id="PF00384">
    <property type="entry name" value="Molybdopterin"/>
    <property type="match status" value="1"/>
</dbReference>
<protein>
    <submittedName>
        <fullName evidence="2">Nitrate reductase</fullName>
    </submittedName>
</protein>
<evidence type="ECO:0000313" key="3">
    <source>
        <dbReference type="Proteomes" id="UP000298050"/>
    </source>
</evidence>
<accession>A0A4Z0LSG3</accession>
<gene>
    <name evidence="2" type="ORF">E4634_21340</name>
</gene>
<organism evidence="2 3">
    <name type="scientific">Mangrovimicrobium sediminis</name>
    <dbReference type="NCBI Taxonomy" id="2562682"/>
    <lineage>
        <taxon>Bacteria</taxon>
        <taxon>Pseudomonadati</taxon>
        <taxon>Pseudomonadota</taxon>
        <taxon>Gammaproteobacteria</taxon>
        <taxon>Cellvibrionales</taxon>
        <taxon>Halieaceae</taxon>
        <taxon>Mangrovimicrobium</taxon>
    </lineage>
</organism>
<dbReference type="SUPFAM" id="SSF53706">
    <property type="entry name" value="Formate dehydrogenase/DMSO reductase, domains 1-3"/>
    <property type="match status" value="1"/>
</dbReference>
<comment type="caution">
    <text evidence="2">The sequence shown here is derived from an EMBL/GenBank/DDBJ whole genome shotgun (WGS) entry which is preliminary data.</text>
</comment>
<keyword evidence="3" id="KW-1185">Reference proteome</keyword>
<evidence type="ECO:0000313" key="2">
    <source>
        <dbReference type="EMBL" id="TGD70179.1"/>
    </source>
</evidence>
<evidence type="ECO:0000259" key="1">
    <source>
        <dbReference type="Pfam" id="PF00384"/>
    </source>
</evidence>
<dbReference type="Gene3D" id="3.40.228.10">
    <property type="entry name" value="Dimethylsulfoxide Reductase, domain 2"/>
    <property type="match status" value="1"/>
</dbReference>
<proteinExistence type="predicted"/>
<dbReference type="RefSeq" id="WP_167855031.1">
    <property type="nucleotide sequence ID" value="NZ_SRLE01000062.1"/>
</dbReference>
<dbReference type="InterPro" id="IPR050612">
    <property type="entry name" value="Prok_Mopterin_Oxidored"/>
</dbReference>
<dbReference type="PANTHER" id="PTHR43742:SF2">
    <property type="entry name" value="ASSIMILATORY NITRATE REDUCTASE CATALYTIC SUBUNIT"/>
    <property type="match status" value="1"/>
</dbReference>
<dbReference type="InterPro" id="IPR006656">
    <property type="entry name" value="Mopterin_OxRdtase"/>
</dbReference>
<name>A0A4Z0LSG3_9GAMM</name>
<feature type="non-terminal residue" evidence="2">
    <location>
        <position position="1"/>
    </location>
</feature>
<dbReference type="GO" id="GO:0016491">
    <property type="term" value="F:oxidoreductase activity"/>
    <property type="evidence" value="ECO:0007669"/>
    <property type="project" value="InterPro"/>
</dbReference>
<dbReference type="EMBL" id="SRLE01000062">
    <property type="protein sequence ID" value="TGD70179.1"/>
    <property type="molecule type" value="Genomic_DNA"/>
</dbReference>
<dbReference type="AlphaFoldDB" id="A0A4Z0LSG3"/>
<feature type="domain" description="Molybdopterin oxidoreductase" evidence="1">
    <location>
        <begin position="13"/>
        <end position="98"/>
    </location>
</feature>
<sequence>DRLGTWEAGRHAFEDADVWRFAGSNPLGSVDSWHTPVQTPTKRLRGARERGMKIIVIDPRECEMAKFADIHLQIYPGEDAAVAAGLLHVILANDWHDAEFCAEHVKDLDALRTALAPFTPDVVAARAGIAPEDLIAAAQLFAKEARRGSVNTGTGVNMASFPNLAEHLYECLGIVCGRAARCA</sequence>
<reference evidence="2 3" key="1">
    <citation type="submission" date="2019-04" db="EMBL/GenBank/DDBJ databases">
        <title>Taxonomy of novel Haliea sp. from mangrove soil of West Coast of India.</title>
        <authorList>
            <person name="Verma A."/>
            <person name="Kumar P."/>
            <person name="Krishnamurthi S."/>
        </authorList>
    </citation>
    <scope>NUCLEOTIDE SEQUENCE [LARGE SCALE GENOMIC DNA]</scope>
    <source>
        <strain evidence="2 3">SAOS-164</strain>
    </source>
</reference>
<dbReference type="Proteomes" id="UP000298050">
    <property type="component" value="Unassembled WGS sequence"/>
</dbReference>
<dbReference type="PANTHER" id="PTHR43742">
    <property type="entry name" value="TRIMETHYLAMINE-N-OXIDE REDUCTASE"/>
    <property type="match status" value="1"/>
</dbReference>